<sequence>MELKILERSQENAQDDINENFAILNESIIQIGNQFLTKHYGSNENPLIKAGSIDIARSINNVTVTGSFQLSKDMAANEAILTLPAGFSAPDFSIRTVSMLTDTSNVLLVIERNILKSSKAVSANSYLSFTVSYPTNDDFPTTE</sequence>
<gene>
    <name evidence="1" type="ORF">FC84_GL001646</name>
</gene>
<dbReference type="Proteomes" id="UP000051813">
    <property type="component" value="Unassembled WGS sequence"/>
</dbReference>
<organism evidence="1 2">
    <name type="scientific">Lapidilactobacillus dextrinicus DSM 20335</name>
    <dbReference type="NCBI Taxonomy" id="1423738"/>
    <lineage>
        <taxon>Bacteria</taxon>
        <taxon>Bacillati</taxon>
        <taxon>Bacillota</taxon>
        <taxon>Bacilli</taxon>
        <taxon>Lactobacillales</taxon>
        <taxon>Lactobacillaceae</taxon>
        <taxon>Lapidilactobacillus</taxon>
    </lineage>
</organism>
<dbReference type="PATRIC" id="fig|1423738.3.peg.1670"/>
<proteinExistence type="predicted"/>
<evidence type="ECO:0000313" key="2">
    <source>
        <dbReference type="Proteomes" id="UP000051813"/>
    </source>
</evidence>
<dbReference type="RefSeq" id="WP_057755782.1">
    <property type="nucleotide sequence ID" value="NZ_AYYK01000004.1"/>
</dbReference>
<dbReference type="OrthoDB" id="2330183at2"/>
<dbReference type="STRING" id="1423738.FC84_GL001646"/>
<dbReference type="EMBL" id="AYYK01000004">
    <property type="protein sequence ID" value="KRM79466.1"/>
    <property type="molecule type" value="Genomic_DNA"/>
</dbReference>
<reference evidence="1 2" key="1">
    <citation type="journal article" date="2015" name="Genome Announc.">
        <title>Expanding the biotechnology potential of lactobacilli through comparative genomics of 213 strains and associated genera.</title>
        <authorList>
            <person name="Sun Z."/>
            <person name="Harris H.M."/>
            <person name="McCann A."/>
            <person name="Guo C."/>
            <person name="Argimon S."/>
            <person name="Zhang W."/>
            <person name="Yang X."/>
            <person name="Jeffery I.B."/>
            <person name="Cooney J.C."/>
            <person name="Kagawa T.F."/>
            <person name="Liu W."/>
            <person name="Song Y."/>
            <person name="Salvetti E."/>
            <person name="Wrobel A."/>
            <person name="Rasinkangas P."/>
            <person name="Parkhill J."/>
            <person name="Rea M.C."/>
            <person name="O'Sullivan O."/>
            <person name="Ritari J."/>
            <person name="Douillard F.P."/>
            <person name="Paul Ross R."/>
            <person name="Yang R."/>
            <person name="Briner A.E."/>
            <person name="Felis G.E."/>
            <person name="de Vos W.M."/>
            <person name="Barrangou R."/>
            <person name="Klaenhammer T.R."/>
            <person name="Caufield P.W."/>
            <person name="Cui Y."/>
            <person name="Zhang H."/>
            <person name="O'Toole P.W."/>
        </authorList>
    </citation>
    <scope>NUCLEOTIDE SEQUENCE [LARGE SCALE GENOMIC DNA]</scope>
    <source>
        <strain evidence="1 2">DSM 20335</strain>
    </source>
</reference>
<evidence type="ECO:0000313" key="1">
    <source>
        <dbReference type="EMBL" id="KRM79466.1"/>
    </source>
</evidence>
<accession>A0A0R2BJQ7</accession>
<name>A0A0R2BJQ7_9LACO</name>
<protein>
    <submittedName>
        <fullName evidence="1">Uncharacterized protein</fullName>
    </submittedName>
</protein>
<comment type="caution">
    <text evidence="1">The sequence shown here is derived from an EMBL/GenBank/DDBJ whole genome shotgun (WGS) entry which is preliminary data.</text>
</comment>
<keyword evidence="2" id="KW-1185">Reference proteome</keyword>
<dbReference type="AlphaFoldDB" id="A0A0R2BJQ7"/>